<keyword evidence="2" id="KW-1185">Reference proteome</keyword>
<evidence type="ECO:0000313" key="2">
    <source>
        <dbReference type="Proteomes" id="UP000837857"/>
    </source>
</evidence>
<accession>A0ABN8IVX2</accession>
<organism evidence="1 2">
    <name type="scientific">Iphiclides podalirius</name>
    <name type="common">scarce swallowtail</name>
    <dbReference type="NCBI Taxonomy" id="110791"/>
    <lineage>
        <taxon>Eukaryota</taxon>
        <taxon>Metazoa</taxon>
        <taxon>Ecdysozoa</taxon>
        <taxon>Arthropoda</taxon>
        <taxon>Hexapoda</taxon>
        <taxon>Insecta</taxon>
        <taxon>Pterygota</taxon>
        <taxon>Neoptera</taxon>
        <taxon>Endopterygota</taxon>
        <taxon>Lepidoptera</taxon>
        <taxon>Glossata</taxon>
        <taxon>Ditrysia</taxon>
        <taxon>Papilionoidea</taxon>
        <taxon>Papilionidae</taxon>
        <taxon>Papilioninae</taxon>
        <taxon>Iphiclides</taxon>
    </lineage>
</organism>
<reference evidence="1" key="1">
    <citation type="submission" date="2022-03" db="EMBL/GenBank/DDBJ databases">
        <authorList>
            <person name="Martin H S."/>
        </authorList>
    </citation>
    <scope>NUCLEOTIDE SEQUENCE</scope>
</reference>
<evidence type="ECO:0000313" key="1">
    <source>
        <dbReference type="EMBL" id="CAH2066890.1"/>
    </source>
</evidence>
<feature type="non-terminal residue" evidence="1">
    <location>
        <position position="71"/>
    </location>
</feature>
<gene>
    <name evidence="1" type="ORF">IPOD504_LOCUS13628</name>
</gene>
<sequence>METGSACLQPRSHRTPPVTSRAAYVIHRSALRFKDAFARPLPTNFLETLLCRHTERRKSPQQLVIHIQAIN</sequence>
<dbReference type="Proteomes" id="UP000837857">
    <property type="component" value="Chromosome 4"/>
</dbReference>
<dbReference type="EMBL" id="OW152816">
    <property type="protein sequence ID" value="CAH2066890.1"/>
    <property type="molecule type" value="Genomic_DNA"/>
</dbReference>
<protein>
    <submittedName>
        <fullName evidence="1">Uncharacterized protein</fullName>
    </submittedName>
</protein>
<name>A0ABN8IVX2_9NEOP</name>
<proteinExistence type="predicted"/>